<dbReference type="Proteomes" id="UP000481109">
    <property type="component" value="Unassembled WGS sequence"/>
</dbReference>
<keyword evidence="1" id="KW-0472">Membrane</keyword>
<reference evidence="3 4" key="1">
    <citation type="submission" date="2020-02" db="EMBL/GenBank/DDBJ databases">
        <title>Whole-genome analyses of novel actinobacteria.</title>
        <authorList>
            <person name="Sahin N."/>
            <person name="Tokatli A."/>
        </authorList>
    </citation>
    <scope>NUCLEOTIDE SEQUENCE [LARGE SCALE GENOMIC DNA]</scope>
    <source>
        <strain evidence="3 4">YC504</strain>
    </source>
</reference>
<dbReference type="InterPro" id="IPR021994">
    <property type="entry name" value="DUF3592"/>
</dbReference>
<keyword evidence="4" id="KW-1185">Reference proteome</keyword>
<proteinExistence type="predicted"/>
<protein>
    <submittedName>
        <fullName evidence="3">DUF3592 domain-containing protein</fullName>
    </submittedName>
</protein>
<keyword evidence="1" id="KW-0812">Transmembrane</keyword>
<organism evidence="3 4">
    <name type="scientific">Streptomyces mesophilus</name>
    <dbReference type="NCBI Taxonomy" id="1775132"/>
    <lineage>
        <taxon>Bacteria</taxon>
        <taxon>Bacillati</taxon>
        <taxon>Actinomycetota</taxon>
        <taxon>Actinomycetes</taxon>
        <taxon>Kitasatosporales</taxon>
        <taxon>Streptomycetaceae</taxon>
        <taxon>Streptomyces</taxon>
    </lineage>
</organism>
<evidence type="ECO:0000259" key="2">
    <source>
        <dbReference type="Pfam" id="PF12158"/>
    </source>
</evidence>
<accession>A0A6G4XQ31</accession>
<evidence type="ECO:0000313" key="3">
    <source>
        <dbReference type="EMBL" id="NGO79323.1"/>
    </source>
</evidence>
<comment type="caution">
    <text evidence="3">The sequence shown here is derived from an EMBL/GenBank/DDBJ whole genome shotgun (WGS) entry which is preliminary data.</text>
</comment>
<feature type="domain" description="DUF3592" evidence="2">
    <location>
        <begin position="49"/>
        <end position="107"/>
    </location>
</feature>
<keyword evidence="1" id="KW-1133">Transmembrane helix</keyword>
<dbReference type="RefSeq" id="WP_165334768.1">
    <property type="nucleotide sequence ID" value="NZ_JAAKZW010000143.1"/>
</dbReference>
<name>A0A6G4XQ31_9ACTN</name>
<evidence type="ECO:0000313" key="4">
    <source>
        <dbReference type="Proteomes" id="UP000481109"/>
    </source>
</evidence>
<evidence type="ECO:0000256" key="1">
    <source>
        <dbReference type="SAM" id="Phobius"/>
    </source>
</evidence>
<dbReference type="AlphaFoldDB" id="A0A6G4XQ31"/>
<feature type="transmembrane region" description="Helical" evidence="1">
    <location>
        <begin position="123"/>
        <end position="143"/>
    </location>
</feature>
<dbReference type="Pfam" id="PF12158">
    <property type="entry name" value="DUF3592"/>
    <property type="match status" value="1"/>
</dbReference>
<gene>
    <name evidence="3" type="ORF">G6045_27255</name>
</gene>
<sequence length="152" mass="16805">MDFFFYAVPLLMIAVLVGAAVKLVGRDRQLRAAWSSGLTAEARCLRFYTTTRRSDDSTTTTRHHVFEFVTRDGRTVRFEEENGPATILEGDVVPVHYTAERPEQATARAPRGGVLTAQTTGTLVFLGVMVAFLVVFMGMYTSMSSGMDPMMP</sequence>
<dbReference type="EMBL" id="JAAKZW010000143">
    <property type="protein sequence ID" value="NGO79323.1"/>
    <property type="molecule type" value="Genomic_DNA"/>
</dbReference>
<feature type="transmembrane region" description="Helical" evidence="1">
    <location>
        <begin position="6"/>
        <end position="25"/>
    </location>
</feature>